<name>A0A833L0J2_UNCSA</name>
<dbReference type="Proteomes" id="UP000488506">
    <property type="component" value="Unassembled WGS sequence"/>
</dbReference>
<comment type="caution">
    <text evidence="2">The sequence shown here is derived from an EMBL/GenBank/DDBJ whole genome shotgun (WGS) entry which is preliminary data.</text>
</comment>
<accession>A0A833L0J2</accession>
<gene>
    <name evidence="2" type="ORF">FD145_1136</name>
</gene>
<keyword evidence="1" id="KW-1133">Transmembrane helix</keyword>
<protein>
    <recommendedName>
        <fullName evidence="4">Rod shape-determining protein MreD</fullName>
    </recommendedName>
</protein>
<evidence type="ECO:0008006" key="4">
    <source>
        <dbReference type="Google" id="ProtNLM"/>
    </source>
</evidence>
<proteinExistence type="predicted"/>
<evidence type="ECO:0000313" key="3">
    <source>
        <dbReference type="Proteomes" id="UP000488506"/>
    </source>
</evidence>
<organism evidence="2 3">
    <name type="scientific">Candidatus Saganbacteria bacterium</name>
    <dbReference type="NCBI Taxonomy" id="2575572"/>
    <lineage>
        <taxon>Bacteria</taxon>
        <taxon>Bacillati</taxon>
        <taxon>Saganbacteria</taxon>
    </lineage>
</organism>
<reference evidence="2 3" key="1">
    <citation type="submission" date="2019-12" db="EMBL/GenBank/DDBJ databases">
        <authorList>
            <person name="Wolfe R."/>
            <person name="Danczak R."/>
            <person name="Wilkins M."/>
        </authorList>
    </citation>
    <scope>NUCLEOTIDE SEQUENCE [LARGE SCALE GENOMIC DNA]</scope>
    <source>
        <strain evidence="2">X2_MaxBin.013</strain>
    </source>
</reference>
<feature type="transmembrane region" description="Helical" evidence="1">
    <location>
        <begin position="84"/>
        <end position="107"/>
    </location>
</feature>
<sequence length="133" mass="14746">MPAIILFAAVVIIRGLFGIDLSPAFIAFLACKYSPQMTISLAAVLGLYIDALFLPGFINFLTNTLISGFALFLKNQIIWEDYQLMFLLALILSISSVVVSNLGLFHSAGNTDLFFHAVRLIMFNTALIWLINR</sequence>
<dbReference type="EMBL" id="WPAF01000019">
    <property type="protein sequence ID" value="KAF0133746.1"/>
    <property type="molecule type" value="Genomic_DNA"/>
</dbReference>
<evidence type="ECO:0000256" key="1">
    <source>
        <dbReference type="SAM" id="Phobius"/>
    </source>
</evidence>
<keyword evidence="1" id="KW-0472">Membrane</keyword>
<dbReference type="AlphaFoldDB" id="A0A833L0J2"/>
<feature type="transmembrane region" description="Helical" evidence="1">
    <location>
        <begin position="42"/>
        <end position="72"/>
    </location>
</feature>
<keyword evidence="1" id="KW-0812">Transmembrane</keyword>
<evidence type="ECO:0000313" key="2">
    <source>
        <dbReference type="EMBL" id="KAF0133746.1"/>
    </source>
</evidence>
<feature type="transmembrane region" description="Helical" evidence="1">
    <location>
        <begin position="113"/>
        <end position="131"/>
    </location>
</feature>